<dbReference type="GO" id="GO:0006325">
    <property type="term" value="P:chromatin organization"/>
    <property type="evidence" value="ECO:0007669"/>
    <property type="project" value="TreeGrafter"/>
</dbReference>
<sequence length="1168" mass="134354">MLRVLDCFIAGDITANVVIEWLKSGDKQIFEKVPEINEKSNRGEFIEIFLDFLRYQTAKALESLESVNPSPIKPTKTFIHSTRSLDNKDIRPRKPSARRGKLFSDVAASNDSESKFGENSKYTIRKRSGLKNTMLIGDFLNLENRIKGNQAKVKEENTFTDKQTQDHDGLSMKTPTKQFVSPKSSTPRNPRRIIPTPVKANLSPILNQCGNISNKSFSPVASGQVGNISSISGSTFNTPFKSSNTSMTENERDNSSSFDIADDKLVENDTQKNIQTPVVIDLKLVTFKEILERFSDLYSAIILEFLVPSILTEIYFTIQLLTVKHVNEVSNSRKREICYFNSSHNCVFFALETLKKIYSFLEFYDKQFVNLLAKNQRIVESSPEFSKLLQSISEKCAGMMNLTEQKAFFSVAFQADTDNQQNFPTTSHFHLFKNHRDSFYSFLREWKNQHTRNDWAVGTAMGNRIFTLVSSLSDSTVCYHFCRLFVCQLLQMSDGDIENDNEQQMLAENLKTNVEKLRRLQERLVKPAKINGPAPPPSFPGFQLFFKEFIIYGSHAAFHNQLELFLCSKLQEFTIESEKCTDIHVLRKLLQTSQLLAKYIGFIHFFPLSGSTIPDKVLPSILKMRSNISPPHLNLKTILKSSCTTGNLLYNVTWITTYLAMADVYAFKVQYTIDLCILLLAVFRECIKELKNDKNSEKFLIVTCLSWFFQQPFFPRHLLYSNLCEKKRNDKIVIKSSRYAGKRLNVSFFHQTFPFIAELSALLLSFSEGTCNTRGKHRKITPLSYQNTGIEVKRLETTSLQNELEDSFFNNQPASLKKTTIFVAERLASNTIKTFKLSQFEEILKECYEFGRNSAVEDNHDRLISTLRLSKKMQEKAQQLSRDCQHNVSKKAEMLTDQQAYNILKALLHDSTNDQIIVVASRICKRMSISKVQTWMEQYVNSDTLFKEISSHYEKIVSKPQNHNLMDETKIEEDSLKNLDDLNCKINEADDGFFLPSKVLNSFLDLLQLSVISTTSPNINSIKQTISQAIYLIQENENELIVDWDKALMSCSLELAVQLAISYPHTWSEEVQMLFIFLWSRSYLKKCRSSYLQGILSPKNVLLFEETLDIEVSWENFEALLKRLLWHNFINKTTLQRILQNSITNVKNEKLVQKLQTLHCWNEENSPS</sequence>
<name>A0A7I8VLH5_9ANNE</name>
<feature type="domain" description="Codanin-1 C-terminal" evidence="2">
    <location>
        <begin position="746"/>
        <end position="838"/>
    </location>
</feature>
<feature type="compositionally biased region" description="Polar residues" evidence="1">
    <location>
        <begin position="173"/>
        <end position="185"/>
    </location>
</feature>
<reference evidence="3 4" key="1">
    <citation type="submission" date="2020-08" db="EMBL/GenBank/DDBJ databases">
        <authorList>
            <person name="Hejnol A."/>
        </authorList>
    </citation>
    <scope>NUCLEOTIDE SEQUENCE [LARGE SCALE GENOMIC DNA]</scope>
</reference>
<evidence type="ECO:0000259" key="2">
    <source>
        <dbReference type="Pfam" id="PF15296"/>
    </source>
</evidence>
<dbReference type="PANTHER" id="PTHR28678:SF1">
    <property type="entry name" value="CODANIN-1"/>
    <property type="match status" value="1"/>
</dbReference>
<gene>
    <name evidence="3" type="ORF">DGYR_LOCUS5656</name>
</gene>
<dbReference type="InterPro" id="IPR040031">
    <property type="entry name" value="Codanin-1"/>
</dbReference>
<feature type="compositionally biased region" description="Basic and acidic residues" evidence="1">
    <location>
        <begin position="154"/>
        <end position="170"/>
    </location>
</feature>
<protein>
    <submittedName>
        <fullName evidence="3">DgyrCDS5904</fullName>
    </submittedName>
</protein>
<dbReference type="GO" id="GO:0005634">
    <property type="term" value="C:nucleus"/>
    <property type="evidence" value="ECO:0007669"/>
    <property type="project" value="TreeGrafter"/>
</dbReference>
<proteinExistence type="predicted"/>
<dbReference type="Pfam" id="PF15296">
    <property type="entry name" value="Codanin-1_C"/>
    <property type="match status" value="1"/>
</dbReference>
<feature type="compositionally biased region" description="Low complexity" evidence="1">
    <location>
        <begin position="186"/>
        <end position="195"/>
    </location>
</feature>
<comment type="caution">
    <text evidence="3">The sequence shown here is derived from an EMBL/GenBank/DDBJ whole genome shotgun (WGS) entry which is preliminary data.</text>
</comment>
<evidence type="ECO:0000256" key="1">
    <source>
        <dbReference type="SAM" id="MobiDB-lite"/>
    </source>
</evidence>
<dbReference type="EMBL" id="CAJFCJ010000007">
    <property type="protein sequence ID" value="CAD5117092.1"/>
    <property type="molecule type" value="Genomic_DNA"/>
</dbReference>
<feature type="region of interest" description="Disordered" evidence="1">
    <location>
        <begin position="154"/>
        <end position="195"/>
    </location>
</feature>
<evidence type="ECO:0000313" key="3">
    <source>
        <dbReference type="EMBL" id="CAD5117092.1"/>
    </source>
</evidence>
<dbReference type="InterPro" id="IPR028171">
    <property type="entry name" value="Codanin-1_C"/>
</dbReference>
<dbReference type="Proteomes" id="UP000549394">
    <property type="component" value="Unassembled WGS sequence"/>
</dbReference>
<dbReference type="AlphaFoldDB" id="A0A7I8VLH5"/>
<dbReference type="PANTHER" id="PTHR28678">
    <property type="entry name" value="CODANIN-1"/>
    <property type="match status" value="1"/>
</dbReference>
<accession>A0A7I8VLH5</accession>
<organism evidence="3 4">
    <name type="scientific">Dimorphilus gyrociliatus</name>
    <dbReference type="NCBI Taxonomy" id="2664684"/>
    <lineage>
        <taxon>Eukaryota</taxon>
        <taxon>Metazoa</taxon>
        <taxon>Spiralia</taxon>
        <taxon>Lophotrochozoa</taxon>
        <taxon>Annelida</taxon>
        <taxon>Polychaeta</taxon>
        <taxon>Polychaeta incertae sedis</taxon>
        <taxon>Dinophilidae</taxon>
        <taxon>Dimorphilus</taxon>
    </lineage>
</organism>
<evidence type="ECO:0000313" key="4">
    <source>
        <dbReference type="Proteomes" id="UP000549394"/>
    </source>
</evidence>
<keyword evidence="4" id="KW-1185">Reference proteome</keyword>
<dbReference type="OrthoDB" id="20982at2759"/>